<sequence length="114" mass="13581">MIARSIGKLLLILAFSLLLVQFSGVQANANDRSGSTSIQAGDQVIALSSSHDAQIELVRRRGYWRGGYYGYPYRYSYRYPYYGSYYRYPYYGRYSYRPYYYYNYRPYGGYAWSW</sequence>
<dbReference type="Proteomes" id="UP000006055">
    <property type="component" value="Chromosome"/>
</dbReference>
<organism evidence="1 2">
    <name type="scientific">Desulfomonile tiedjei (strain ATCC 49306 / DSM 6799 / DCB-1)</name>
    <dbReference type="NCBI Taxonomy" id="706587"/>
    <lineage>
        <taxon>Bacteria</taxon>
        <taxon>Pseudomonadati</taxon>
        <taxon>Thermodesulfobacteriota</taxon>
        <taxon>Desulfomonilia</taxon>
        <taxon>Desulfomonilales</taxon>
        <taxon>Desulfomonilaceae</taxon>
        <taxon>Desulfomonile</taxon>
    </lineage>
</organism>
<dbReference type="RefSeq" id="WP_014809026.1">
    <property type="nucleotide sequence ID" value="NC_018025.1"/>
</dbReference>
<accession>I4C2T2</accession>
<dbReference type="AlphaFoldDB" id="I4C2T2"/>
<protein>
    <submittedName>
        <fullName evidence="1">Uncharacterized protein</fullName>
    </submittedName>
</protein>
<dbReference type="HOGENOM" id="CLU_2117096_0_0_7"/>
<evidence type="ECO:0000313" key="2">
    <source>
        <dbReference type="Proteomes" id="UP000006055"/>
    </source>
</evidence>
<dbReference type="KEGG" id="dti:Desti_1160"/>
<dbReference type="EMBL" id="CP003360">
    <property type="protein sequence ID" value="AFM23873.1"/>
    <property type="molecule type" value="Genomic_DNA"/>
</dbReference>
<proteinExistence type="predicted"/>
<evidence type="ECO:0000313" key="1">
    <source>
        <dbReference type="EMBL" id="AFM23873.1"/>
    </source>
</evidence>
<name>I4C2T2_DESTA</name>
<reference evidence="2" key="1">
    <citation type="submission" date="2012-06" db="EMBL/GenBank/DDBJ databases">
        <title>Complete sequence of chromosome of Desulfomonile tiedjei DSM 6799.</title>
        <authorList>
            <person name="Lucas S."/>
            <person name="Copeland A."/>
            <person name="Lapidus A."/>
            <person name="Glavina del Rio T."/>
            <person name="Dalin E."/>
            <person name="Tice H."/>
            <person name="Bruce D."/>
            <person name="Goodwin L."/>
            <person name="Pitluck S."/>
            <person name="Peters L."/>
            <person name="Ovchinnikova G."/>
            <person name="Zeytun A."/>
            <person name="Lu M."/>
            <person name="Kyrpides N."/>
            <person name="Mavromatis K."/>
            <person name="Ivanova N."/>
            <person name="Brettin T."/>
            <person name="Detter J.C."/>
            <person name="Han C."/>
            <person name="Larimer F."/>
            <person name="Land M."/>
            <person name="Hauser L."/>
            <person name="Markowitz V."/>
            <person name="Cheng J.-F."/>
            <person name="Hugenholtz P."/>
            <person name="Woyke T."/>
            <person name="Wu D."/>
            <person name="Spring S."/>
            <person name="Schroeder M."/>
            <person name="Brambilla E."/>
            <person name="Klenk H.-P."/>
            <person name="Eisen J.A."/>
        </authorList>
    </citation>
    <scope>NUCLEOTIDE SEQUENCE [LARGE SCALE GENOMIC DNA]</scope>
    <source>
        <strain evidence="2">ATCC 49306 / DSM 6799 / DCB-1</strain>
    </source>
</reference>
<keyword evidence="2" id="KW-1185">Reference proteome</keyword>
<gene>
    <name evidence="1" type="ordered locus">Desti_1160</name>
</gene>